<evidence type="ECO:0000256" key="2">
    <source>
        <dbReference type="ARBA" id="ARBA00022723"/>
    </source>
</evidence>
<dbReference type="SUPFAM" id="SSF53639">
    <property type="entry name" value="AraD/HMP-PK domain-like"/>
    <property type="match status" value="1"/>
</dbReference>
<keyword evidence="3" id="KW-0862">Zinc</keyword>
<evidence type="ECO:0000256" key="3">
    <source>
        <dbReference type="ARBA" id="ARBA00022833"/>
    </source>
</evidence>
<dbReference type="EMBL" id="LAZR01059501">
    <property type="protein sequence ID" value="KKK67658.1"/>
    <property type="molecule type" value="Genomic_DNA"/>
</dbReference>
<comment type="caution">
    <text evidence="5">The sequence shown here is derived from an EMBL/GenBank/DDBJ whole genome shotgun (WGS) entry which is preliminary data.</text>
</comment>
<evidence type="ECO:0000256" key="1">
    <source>
        <dbReference type="ARBA" id="ARBA00001947"/>
    </source>
</evidence>
<protein>
    <recommendedName>
        <fullName evidence="4">Class II aldolase/adducin N-terminal domain-containing protein</fullName>
    </recommendedName>
</protein>
<dbReference type="NCBIfam" id="NF006047">
    <property type="entry name" value="PRK08193.1"/>
    <property type="match status" value="1"/>
</dbReference>
<dbReference type="Pfam" id="PF00596">
    <property type="entry name" value="Aldolase_II"/>
    <property type="match status" value="1"/>
</dbReference>
<dbReference type="Gene3D" id="3.40.225.10">
    <property type="entry name" value="Class II aldolase/adducin N-terminal domain"/>
    <property type="match status" value="1"/>
</dbReference>
<dbReference type="GO" id="GO:0019323">
    <property type="term" value="P:pentose catabolic process"/>
    <property type="evidence" value="ECO:0007669"/>
    <property type="project" value="TreeGrafter"/>
</dbReference>
<feature type="domain" description="Class II aldolase/adducin N-terminal" evidence="4">
    <location>
        <begin position="7"/>
        <end position="175"/>
    </location>
</feature>
<comment type="cofactor">
    <cofactor evidence="1">
        <name>Zn(2+)</name>
        <dbReference type="ChEBI" id="CHEBI:29105"/>
    </cofactor>
</comment>
<dbReference type="PANTHER" id="PTHR22789">
    <property type="entry name" value="FUCULOSE PHOSPHATE ALDOLASE"/>
    <property type="match status" value="1"/>
</dbReference>
<organism evidence="5">
    <name type="scientific">marine sediment metagenome</name>
    <dbReference type="NCBI Taxonomy" id="412755"/>
    <lineage>
        <taxon>unclassified sequences</taxon>
        <taxon>metagenomes</taxon>
        <taxon>ecological metagenomes</taxon>
    </lineage>
</organism>
<dbReference type="GO" id="GO:0046872">
    <property type="term" value="F:metal ion binding"/>
    <property type="evidence" value="ECO:0007669"/>
    <property type="project" value="UniProtKB-KW"/>
</dbReference>
<evidence type="ECO:0000259" key="4">
    <source>
        <dbReference type="SMART" id="SM01007"/>
    </source>
</evidence>
<evidence type="ECO:0000313" key="5">
    <source>
        <dbReference type="EMBL" id="KKK67658.1"/>
    </source>
</evidence>
<dbReference type="AlphaFoldDB" id="A0A0F8XFK4"/>
<dbReference type="PANTHER" id="PTHR22789:SF8">
    <property type="entry name" value="L-RIBULOSE-5-PHOSPHATE 4-EPIMERASE SGBE"/>
    <property type="match status" value="1"/>
</dbReference>
<feature type="non-terminal residue" evidence="5">
    <location>
        <position position="176"/>
    </location>
</feature>
<dbReference type="GO" id="GO:0016832">
    <property type="term" value="F:aldehyde-lyase activity"/>
    <property type="evidence" value="ECO:0007669"/>
    <property type="project" value="TreeGrafter"/>
</dbReference>
<dbReference type="InterPro" id="IPR001303">
    <property type="entry name" value="Aldolase_II/adducin_N"/>
</dbReference>
<accession>A0A0F8XFK4</accession>
<dbReference type="SMART" id="SM01007">
    <property type="entry name" value="Aldolase_II"/>
    <property type="match status" value="1"/>
</dbReference>
<reference evidence="5" key="1">
    <citation type="journal article" date="2015" name="Nature">
        <title>Complex archaea that bridge the gap between prokaryotes and eukaryotes.</title>
        <authorList>
            <person name="Spang A."/>
            <person name="Saw J.H."/>
            <person name="Jorgensen S.L."/>
            <person name="Zaremba-Niedzwiedzka K."/>
            <person name="Martijn J."/>
            <person name="Lind A.E."/>
            <person name="van Eijk R."/>
            <person name="Schleper C."/>
            <person name="Guy L."/>
            <person name="Ettema T.J."/>
        </authorList>
    </citation>
    <scope>NUCLEOTIDE SEQUENCE</scope>
</reference>
<proteinExistence type="predicted"/>
<keyword evidence="2" id="KW-0479">Metal-binding</keyword>
<dbReference type="GO" id="GO:0005829">
    <property type="term" value="C:cytosol"/>
    <property type="evidence" value="ECO:0007669"/>
    <property type="project" value="TreeGrafter"/>
</dbReference>
<gene>
    <name evidence="5" type="ORF">LCGC14_2951860</name>
</gene>
<name>A0A0F8XFK4_9ZZZZ</name>
<sequence length="176" mass="19295">MLDELKKRVHQASLDLVRRGLVVETFGNVSGIDRASGCMVIKPSGVPYEQLKHRDMVVVSYQTGTVVEGDLRPSSDTPTHLELYRAFESVGGIVHTHSLYATAWAQAGRDIPPMGTTHADYFFGPIPCSRAMKPEEVKTDYETNTGRVIVERLAGIDPLQCPATLVSGHGPFTWGQ</sequence>
<dbReference type="InterPro" id="IPR050197">
    <property type="entry name" value="Aldolase_class_II_sugar_metab"/>
</dbReference>
<dbReference type="InterPro" id="IPR036409">
    <property type="entry name" value="Aldolase_II/adducin_N_sf"/>
</dbReference>